<keyword evidence="6" id="KW-0012">Acyltransferase</keyword>
<feature type="compositionally biased region" description="Basic and acidic residues" evidence="8">
    <location>
        <begin position="835"/>
        <end position="848"/>
    </location>
</feature>
<dbReference type="FunFam" id="1.10.275.20:FF:000003">
    <property type="entry name" value="Carnitine acetyl transferase"/>
    <property type="match status" value="1"/>
</dbReference>
<dbReference type="FunFam" id="3.30.559.10:FF:000019">
    <property type="entry name" value="Carnitine acetyl transferase"/>
    <property type="match status" value="1"/>
</dbReference>
<dbReference type="AlphaFoldDB" id="A0A2K3QJV2"/>
<dbReference type="STRING" id="45235.A0A2K3QJV2"/>
<name>A0A2K3QJV2_9HYPO</name>
<dbReference type="InterPro" id="IPR039551">
    <property type="entry name" value="Cho/carn_acyl_trans"/>
</dbReference>
<feature type="compositionally biased region" description="Basic and acidic residues" evidence="8">
    <location>
        <begin position="629"/>
        <end position="639"/>
    </location>
</feature>
<dbReference type="Proteomes" id="UP000236621">
    <property type="component" value="Unassembled WGS sequence"/>
</dbReference>
<feature type="region of interest" description="Disordered" evidence="8">
    <location>
        <begin position="417"/>
        <end position="438"/>
    </location>
</feature>
<evidence type="ECO:0000256" key="3">
    <source>
        <dbReference type="ARBA" id="ARBA00022679"/>
    </source>
</evidence>
<feature type="region of interest" description="Disordered" evidence="8">
    <location>
        <begin position="619"/>
        <end position="646"/>
    </location>
</feature>
<comment type="similarity">
    <text evidence="1">Belongs to the carnitine/choline acetyltransferase family.</text>
</comment>
<evidence type="ECO:0000256" key="7">
    <source>
        <dbReference type="PIRSR" id="PIRSR600542-1"/>
    </source>
</evidence>
<dbReference type="InterPro" id="IPR042231">
    <property type="entry name" value="Cho/carn_acyl_trans_2"/>
</dbReference>
<dbReference type="Gene3D" id="3.30.559.10">
    <property type="entry name" value="Chloramphenicol acetyltransferase-like domain"/>
    <property type="match status" value="1"/>
</dbReference>
<dbReference type="GO" id="GO:0005739">
    <property type="term" value="C:mitochondrion"/>
    <property type="evidence" value="ECO:0007669"/>
    <property type="project" value="TreeGrafter"/>
</dbReference>
<feature type="domain" description="Choline/carnitine acyltransferase" evidence="9">
    <location>
        <begin position="77"/>
        <end position="721"/>
    </location>
</feature>
<evidence type="ECO:0000256" key="4">
    <source>
        <dbReference type="ARBA" id="ARBA00022832"/>
    </source>
</evidence>
<dbReference type="Gene3D" id="3.30.559.70">
    <property type="entry name" value="Choline/Carnitine o-acyltransferase, domain 2"/>
    <property type="match status" value="1"/>
</dbReference>
<protein>
    <submittedName>
        <fullName evidence="10">Mitochondrial carnitine O-acetyltransferase</fullName>
    </submittedName>
</protein>
<evidence type="ECO:0000256" key="1">
    <source>
        <dbReference type="ARBA" id="ARBA00005232"/>
    </source>
</evidence>
<dbReference type="OrthoDB" id="240216at2759"/>
<feature type="active site" description="Proton acceptor" evidence="7">
    <location>
        <position position="383"/>
    </location>
</feature>
<feature type="region of interest" description="Disordered" evidence="8">
    <location>
        <begin position="820"/>
        <end position="848"/>
    </location>
</feature>
<evidence type="ECO:0000313" key="11">
    <source>
        <dbReference type="Proteomes" id="UP000236621"/>
    </source>
</evidence>
<reference evidence="10 11" key="1">
    <citation type="submission" date="2017-08" db="EMBL/GenBank/DDBJ databases">
        <title>Harnessing the power of phylogenomics to disentangle the directionality and signatures of interkingdom host jumping in the parasitic fungal genus Tolypocladium.</title>
        <authorList>
            <person name="Quandt C.A."/>
            <person name="Patterson W."/>
            <person name="Spatafora J.W."/>
        </authorList>
    </citation>
    <scope>NUCLEOTIDE SEQUENCE [LARGE SCALE GENOMIC DNA]</scope>
    <source>
        <strain evidence="10 11">CBS 113982</strain>
    </source>
</reference>
<dbReference type="FunFam" id="3.30.559.70:FF:000003">
    <property type="entry name" value="Carnitine acetyl transferase FacC"/>
    <property type="match status" value="1"/>
</dbReference>
<accession>A0A2K3QJV2</accession>
<dbReference type="GO" id="GO:0004092">
    <property type="term" value="F:carnitine O-acetyltransferase activity"/>
    <property type="evidence" value="ECO:0007669"/>
    <property type="project" value="TreeGrafter"/>
</dbReference>
<gene>
    <name evidence="10" type="ORF">TCAP_02281</name>
</gene>
<dbReference type="SUPFAM" id="SSF52777">
    <property type="entry name" value="CoA-dependent acyltransferases"/>
    <property type="match status" value="2"/>
</dbReference>
<keyword evidence="3 10" id="KW-0808">Transferase</keyword>
<sequence>MTAKVRVFNPPNSLAERLSELPANPETPRTVSEPPASIALRQPVNLSSAYTRVPMATCDTKKEGGITFAAQDKLPKLPIPELESTCRKYLEALKPLQTPREHAKTRHAIQEFLQNDGPDLQDKLKRYAHGKTSYIEQFWYDSYLNFDNPVVLNLNPFFLLEDDPTPGRNNQVTRAASLVVSALDFIRAVRKEELPPDAVRGTPLCMYQFSRLFGTARVPTENGCQIVQDPESRHIVVICHGQLYWFDVLDDNSDVIMTERDLAINLQTITEDASQTPIQDAAKGALGVLSTENRKVWSSLRDVLTKDSESNNADCLNIVDSALFALCLDYTEPPDVAALCQNMLCGTSEVKNGVQIGTCTNRWYDKMQIIVCKNGSAGINFEHTGVDGHTVLRFASDVYTDTILRFARSINGQAPSLWASTSPDPSKRDPESFGDVNTTPRKLEWDMIPELSIAVRFAETRLADLIEQNEFQCLDFSSYGKNFITSMGFSPDAFVQMAFQAAYYGLYGRVECTYEPAMTKFFLHGRTEAIRSVTGDSVDFVQTFWADNPLEQKVEALKQACQKHVNRTRECSKAQGCDRHLYALLCVWQKYVDDEMDSGMSNLGQSSPIDGYSPVGSCDNGSVSSSDGIEVKPNRERGDSTNSRSRGSHRLPFIFADSGWDKLNTTVLSTSNCGNPSLRQFGFGPTSGDGFGIGYIIKDESISICVSSKHRQTKRFVDALESYLLEIRRILRVTNRKSSSAKASRAREVEVSRPKPASRLKSRGRLITGIETTKTPRSIDATSVTEDSTMASDDDELGGYGFFDAGMLLRALKARDNAADTTEMKASERAAVQAKRRDVGKRLRLTSE</sequence>
<dbReference type="FunFam" id="3.30.559.10:FF:000025">
    <property type="entry name" value="Carnitine acetyl transferase"/>
    <property type="match status" value="1"/>
</dbReference>
<dbReference type="PROSITE" id="PS00440">
    <property type="entry name" value="ACYLTRANSF_C_2"/>
    <property type="match status" value="1"/>
</dbReference>
<keyword evidence="4" id="KW-0276">Fatty acid metabolism</keyword>
<evidence type="ECO:0000256" key="6">
    <source>
        <dbReference type="ARBA" id="ARBA00023315"/>
    </source>
</evidence>
<proteinExistence type="inferred from homology"/>
<evidence type="ECO:0000256" key="8">
    <source>
        <dbReference type="SAM" id="MobiDB-lite"/>
    </source>
</evidence>
<dbReference type="PANTHER" id="PTHR22589">
    <property type="entry name" value="CARNITINE O-ACYLTRANSFERASE"/>
    <property type="match status" value="1"/>
</dbReference>
<dbReference type="GO" id="GO:0009437">
    <property type="term" value="P:carnitine metabolic process"/>
    <property type="evidence" value="ECO:0007669"/>
    <property type="project" value="TreeGrafter"/>
</dbReference>
<keyword evidence="11" id="KW-1185">Reference proteome</keyword>
<dbReference type="InterPro" id="IPR000542">
    <property type="entry name" value="Carn_acyl_trans"/>
</dbReference>
<keyword evidence="5" id="KW-0443">Lipid metabolism</keyword>
<dbReference type="InterPro" id="IPR023213">
    <property type="entry name" value="CAT-like_dom_sf"/>
</dbReference>
<evidence type="ECO:0000259" key="9">
    <source>
        <dbReference type="Pfam" id="PF00755"/>
    </source>
</evidence>
<evidence type="ECO:0000256" key="5">
    <source>
        <dbReference type="ARBA" id="ARBA00023098"/>
    </source>
</evidence>
<dbReference type="EMBL" id="NRSZ01000345">
    <property type="protein sequence ID" value="PNY27791.1"/>
    <property type="molecule type" value="Genomic_DNA"/>
</dbReference>
<evidence type="ECO:0000256" key="2">
    <source>
        <dbReference type="ARBA" id="ARBA00022448"/>
    </source>
</evidence>
<dbReference type="Pfam" id="PF00755">
    <property type="entry name" value="Carn_acyltransf"/>
    <property type="match status" value="1"/>
</dbReference>
<dbReference type="GO" id="GO:0006631">
    <property type="term" value="P:fatty acid metabolic process"/>
    <property type="evidence" value="ECO:0007669"/>
    <property type="project" value="UniProtKB-KW"/>
</dbReference>
<dbReference type="PANTHER" id="PTHR22589:SF29">
    <property type="entry name" value="MITOCHONDRIAL CARNITINE O-ACETYLTRANSFERASE-RELATED"/>
    <property type="match status" value="1"/>
</dbReference>
<dbReference type="Gene3D" id="1.10.275.20">
    <property type="entry name" value="Choline/Carnitine o-acyltransferase"/>
    <property type="match status" value="1"/>
</dbReference>
<organism evidence="10 11">
    <name type="scientific">Tolypocladium capitatum</name>
    <dbReference type="NCBI Taxonomy" id="45235"/>
    <lineage>
        <taxon>Eukaryota</taxon>
        <taxon>Fungi</taxon>
        <taxon>Dikarya</taxon>
        <taxon>Ascomycota</taxon>
        <taxon>Pezizomycotina</taxon>
        <taxon>Sordariomycetes</taxon>
        <taxon>Hypocreomycetidae</taxon>
        <taxon>Hypocreales</taxon>
        <taxon>Ophiocordycipitaceae</taxon>
        <taxon>Tolypocladium</taxon>
    </lineage>
</organism>
<dbReference type="InterPro" id="IPR042572">
    <property type="entry name" value="Carn_acyl_trans_N"/>
</dbReference>
<keyword evidence="2" id="KW-0813">Transport</keyword>
<comment type="caution">
    <text evidence="10">The sequence shown here is derived from an EMBL/GenBank/DDBJ whole genome shotgun (WGS) entry which is preliminary data.</text>
</comment>
<evidence type="ECO:0000313" key="10">
    <source>
        <dbReference type="EMBL" id="PNY27791.1"/>
    </source>
</evidence>